<organism evidence="2 3">
    <name type="scientific">Armillaria solidipes</name>
    <dbReference type="NCBI Taxonomy" id="1076256"/>
    <lineage>
        <taxon>Eukaryota</taxon>
        <taxon>Fungi</taxon>
        <taxon>Dikarya</taxon>
        <taxon>Basidiomycota</taxon>
        <taxon>Agaricomycotina</taxon>
        <taxon>Agaricomycetes</taxon>
        <taxon>Agaricomycetidae</taxon>
        <taxon>Agaricales</taxon>
        <taxon>Marasmiineae</taxon>
        <taxon>Physalacriaceae</taxon>
        <taxon>Armillaria</taxon>
    </lineage>
</organism>
<protein>
    <submittedName>
        <fullName evidence="2">Uncharacterized protein</fullName>
    </submittedName>
</protein>
<proteinExistence type="predicted"/>
<gene>
    <name evidence="2" type="ORF">ARMSODRAFT_2404</name>
</gene>
<name>A0A2H3CEM8_9AGAR</name>
<reference evidence="3" key="1">
    <citation type="journal article" date="2017" name="Nat. Ecol. Evol.">
        <title>Genome expansion and lineage-specific genetic innovations in the forest pathogenic fungi Armillaria.</title>
        <authorList>
            <person name="Sipos G."/>
            <person name="Prasanna A.N."/>
            <person name="Walter M.C."/>
            <person name="O'Connor E."/>
            <person name="Balint B."/>
            <person name="Krizsan K."/>
            <person name="Kiss B."/>
            <person name="Hess J."/>
            <person name="Varga T."/>
            <person name="Slot J."/>
            <person name="Riley R."/>
            <person name="Boka B."/>
            <person name="Rigling D."/>
            <person name="Barry K."/>
            <person name="Lee J."/>
            <person name="Mihaltcheva S."/>
            <person name="LaButti K."/>
            <person name="Lipzen A."/>
            <person name="Waldron R."/>
            <person name="Moloney N.M."/>
            <person name="Sperisen C."/>
            <person name="Kredics L."/>
            <person name="Vagvoelgyi C."/>
            <person name="Patrignani A."/>
            <person name="Fitzpatrick D."/>
            <person name="Nagy I."/>
            <person name="Doyle S."/>
            <person name="Anderson J.B."/>
            <person name="Grigoriev I.V."/>
            <person name="Gueldener U."/>
            <person name="Muensterkoetter M."/>
            <person name="Nagy L.G."/>
        </authorList>
    </citation>
    <scope>NUCLEOTIDE SEQUENCE [LARGE SCALE GENOMIC DNA]</scope>
    <source>
        <strain evidence="3">28-4</strain>
    </source>
</reference>
<evidence type="ECO:0000313" key="3">
    <source>
        <dbReference type="Proteomes" id="UP000218334"/>
    </source>
</evidence>
<evidence type="ECO:0000256" key="1">
    <source>
        <dbReference type="SAM" id="Phobius"/>
    </source>
</evidence>
<keyword evidence="1" id="KW-1133">Transmembrane helix</keyword>
<dbReference type="AlphaFoldDB" id="A0A2H3CEM8"/>
<dbReference type="EMBL" id="KZ293415">
    <property type="protein sequence ID" value="PBK77672.1"/>
    <property type="molecule type" value="Genomic_DNA"/>
</dbReference>
<dbReference type="Proteomes" id="UP000218334">
    <property type="component" value="Unassembled WGS sequence"/>
</dbReference>
<feature type="transmembrane region" description="Helical" evidence="1">
    <location>
        <begin position="42"/>
        <end position="68"/>
    </location>
</feature>
<keyword evidence="1" id="KW-0812">Transmembrane</keyword>
<keyword evidence="1" id="KW-0472">Membrane</keyword>
<keyword evidence="3" id="KW-1185">Reference proteome</keyword>
<sequence>MPGCPLWPGDSAGSHLIVLLGIRWCDSTVSWLFYPIYLSMVYLLPALGAAALTWCVISAVLSSCALLTKYVSRDPTLRYATRTFAREGQGGCRCSLLYSTPIVISTQ</sequence>
<evidence type="ECO:0000313" key="2">
    <source>
        <dbReference type="EMBL" id="PBK77672.1"/>
    </source>
</evidence>
<accession>A0A2H3CEM8</accession>